<dbReference type="PROSITE" id="PS51257">
    <property type="entry name" value="PROKAR_LIPOPROTEIN"/>
    <property type="match status" value="1"/>
</dbReference>
<dbReference type="RefSeq" id="XP_034243094.1">
    <property type="nucleotide sequence ID" value="XM_034387203.1"/>
</dbReference>
<keyword evidence="1" id="KW-1185">Reference proteome</keyword>
<dbReference type="Proteomes" id="UP000515158">
    <property type="component" value="Unplaced"/>
</dbReference>
<evidence type="ECO:0000313" key="2">
    <source>
        <dbReference type="RefSeq" id="XP_034243094.1"/>
    </source>
</evidence>
<dbReference type="OrthoDB" id="6022258at2759"/>
<proteinExistence type="predicted"/>
<dbReference type="KEGG" id="tpal:117646301"/>
<reference evidence="2" key="1">
    <citation type="submission" date="2025-08" db="UniProtKB">
        <authorList>
            <consortium name="RefSeq"/>
        </authorList>
    </citation>
    <scope>IDENTIFICATION</scope>
    <source>
        <tissue evidence="2">Total insect</tissue>
    </source>
</reference>
<name>A0A6P8ZNX1_THRPL</name>
<organism evidence="2">
    <name type="scientific">Thrips palmi</name>
    <name type="common">Melon thrips</name>
    <dbReference type="NCBI Taxonomy" id="161013"/>
    <lineage>
        <taxon>Eukaryota</taxon>
        <taxon>Metazoa</taxon>
        <taxon>Ecdysozoa</taxon>
        <taxon>Arthropoda</taxon>
        <taxon>Hexapoda</taxon>
        <taxon>Insecta</taxon>
        <taxon>Pterygota</taxon>
        <taxon>Neoptera</taxon>
        <taxon>Paraneoptera</taxon>
        <taxon>Thysanoptera</taxon>
        <taxon>Terebrantia</taxon>
        <taxon>Thripoidea</taxon>
        <taxon>Thripidae</taxon>
        <taxon>Thrips</taxon>
    </lineage>
</organism>
<gene>
    <name evidence="2" type="primary">LOC117646301</name>
</gene>
<accession>A0A6P8ZNX1</accession>
<dbReference type="FunCoup" id="A0A6P8ZNX1">
    <property type="interactions" value="66"/>
</dbReference>
<dbReference type="GeneID" id="117646301"/>
<protein>
    <submittedName>
        <fullName evidence="2">Uncharacterized protein LOC117646301</fullName>
    </submittedName>
</protein>
<dbReference type="InParanoid" id="A0A6P8ZNX1"/>
<sequence length="2096" mass="229154">MDRSRSVNMGLRRSACACGVFLVVLYACLAVAHEDASNPVPLPLLLESLRSDILHLPDVPDVRRVSRGVGVGANDAVLADAAVPWYSPATRDDDNSAARDELQVTALIKDEAFNYGAGVNKWYSLVVGSTTHLVGLGSSKELTLLTATFVSPDVGSGHTYSLVQKKFALSGTPLAAGLFKHWNAVSKTLDAILVLSVDSDDGILMWYRITASGLDNIRPPWPVHKKASNLKVFQVRDRMKLLILTSCESSLEILPCMASADLYDFSLDAHLDPKLSQSITLEEEAVTAEVGAVGEEIYLALALPQASAVKLYRYVWPLPSEISGIGNHSIYGWFDPFWKDLHSPRVAHAVFFHVSYKMYLAVGGESPTVHRFVSPTRIEIVPKALEGIGFVSTWVVLPVPTFRDEVILLAEVLHSESAPVMKEVVTLTWSSSGIFKWQNQPPCFVGGVKFPVEGASCLIAGGDESRLYGAVAYRVGDSSVVSVLLPRGKQASSVYRIFTQLQPVLNPLLAEVFILKDAQAKLKDELMNQIFEMDRTEKLLLDTLSVNEPNIIKADWVISEVETPELENTGTLPPINEPDWTPEDQLVKIQELRELLNLLRNSTESLLGSLEDAAVPVNGELHLDDYQALLGGVEVTNHAEFDSLSVSVLNGEPVPSLLKEIVRVDRVDKIGGTKTLSKVKVVDVDFVTVNNIQRDDLVFNIPNKPVRLYGNLEVTQFLNVEQNVDLPSSGTFGGIDLSEEIFIPGRAFQGVVHFDEVTVEGDLTVDVINNVAMSPRNLKSMVSGQNNLQNVTRLDSLSVAGSVQVERVNGFSWSDLVKRLVWKNESTIIEGHTKIQGTLTSEQIENRQLNGLDFPADFVLKTTESQHIIAKKTMKNGLFVGSLDVSNTVDRVPVNSFVTLRTNQHLDGELTLSEADIKGDVKVDWAVNGIRLNQMNSQSPLINEGSVVSSNVLFKNLEVLGPIQITGLLDGRVFKDDILNVVVLPSSANDTVLISGKKIVTGSLKVDGLGITISSGFVNGKKVSDIARLDQSQEFHGEKSIQHAVFGNIQLTGVWDDVNVVDLNAEAVRLTGTQDTNTHLNFIDPSKLFASRLLITEQLNTHVASTASSLLSDGVCSVDNCVIQGPVNVNFMKVAGNVVINGKVCNWNLVDFETRRVSRSRPQTISGNISFGNMNVKSHVNISALNNVPLQNFKKRVLPNFSSYEDLEKLLLSGGFAVDELFIEGNIRTTSGVNFLNLAKIAQNAVKLTGGNTFSGSLFFEDSLSVGSLDVRGPVNRFNLAYMIEDAVLRNDLQPVTISGIKRFDAGFTVEGSIVTNNLNGFEPSKIITKSSSASILGSLRVLGGVYAGNVNVSGLLNGIPVLAFLNRYKYLGGDRHELLGNAHFLEGVAVDDLYVMNSVNGVHLEQFFKSTVMKDEPSRIPGIKLFVNRVAFTVVDVTGLVNNLLLREMVQDVVLINDDKPVVINGSITIANDLSAPAGVSLTENLIALELDGCLIKEWVDNAIYLNKPTDILGFKTFASMSSNSDLSLSVINALDLSKVITLKDPQKIPSNVRILTAAMRHNVKVDGLVNGRLLQSEYDNTLMSTGNQIVSGSKTFLSGLTVRNDVLIKGYISGRDITNVVTLEDNEAVNGPLKFTNVVVGGDMRVSSLISGLDVTQWNERAFLTRSTQPQLITGSWDVKGQVRFMERVGGHGLLGGQNVNNFPEFIRETREFNRKTQAAIKDEWVQLCRDTDALLAKARAQPFLFQQLEVVQAIQSSKKIASMHAFEALNEQFLAVSYTDLCSGAMYRWNRQRTAWDLLDEAVQNIGSVEKWATLRNPEATYLITSAAQEHNCPYQGGNVWRFEPSVKLRNVYTMDPWHDVSVDQEAGRLHLLGRSGVHTWSLEDGDVKLVSNSSIPESSRSQFLPRSAGLGLSVTDGKSVTVLEGPGFNATQVSRSANSNLPAWSRGNVVAMKIADGRKLVAVSAEGSDLLVVYEDVATGQSLARVQVENAHSLSVMELTAPGRNGQTLLAFIENERHLRVVQYKGVEGFVDVTEAKLAVSVKEMVPVRLFTRGLVNQRHFLLLRSDLQVLSLEVEMAGDPLDETPLNCNLV</sequence>
<evidence type="ECO:0000313" key="1">
    <source>
        <dbReference type="Proteomes" id="UP000515158"/>
    </source>
</evidence>